<keyword evidence="5 10" id="KW-0560">Oxidoreductase</keyword>
<dbReference type="InterPro" id="IPR036291">
    <property type="entry name" value="NAD(P)-bd_dom_sf"/>
</dbReference>
<dbReference type="Pfam" id="PF00389">
    <property type="entry name" value="2-Hacid_dh"/>
    <property type="match status" value="1"/>
</dbReference>
<dbReference type="SUPFAM" id="SSF51735">
    <property type="entry name" value="NAD(P)-binding Rossmann-fold domains"/>
    <property type="match status" value="1"/>
</dbReference>
<dbReference type="Pfam" id="PF19304">
    <property type="entry name" value="PGDH_inter"/>
    <property type="match status" value="1"/>
</dbReference>
<dbReference type="FunFam" id="3.30.70.260:FF:000008">
    <property type="entry name" value="D-3-phosphoglycerate dehydrogenase, chloroplastic"/>
    <property type="match status" value="1"/>
</dbReference>
<dbReference type="FunFam" id="3.40.50.720:FF:000021">
    <property type="entry name" value="D-3-phosphoglycerate dehydrogenase"/>
    <property type="match status" value="1"/>
</dbReference>
<dbReference type="InterPro" id="IPR050857">
    <property type="entry name" value="D-2-hydroxyacid_DH"/>
</dbReference>
<reference evidence="12" key="1">
    <citation type="journal article" date="2021" name="Environ. Microbiol.">
        <title>Genomic characterization of three novel Desulfobacterota classes expand the metabolic and phylogenetic diversity of the phylum.</title>
        <authorList>
            <person name="Murphy C.L."/>
            <person name="Biggerstaff J."/>
            <person name="Eichhorn A."/>
            <person name="Ewing E."/>
            <person name="Shahan R."/>
            <person name="Soriano D."/>
            <person name="Stewart S."/>
            <person name="VanMol K."/>
            <person name="Walker R."/>
            <person name="Walters P."/>
            <person name="Elshahed M.S."/>
            <person name="Youssef N.H."/>
        </authorList>
    </citation>
    <scope>NUCLEOTIDE SEQUENCE</scope>
    <source>
        <strain evidence="12">Zod_Metabat.24</strain>
    </source>
</reference>
<dbReference type="SUPFAM" id="SSF52283">
    <property type="entry name" value="Formate/glycerate dehydrogenase catalytic domain-like"/>
    <property type="match status" value="1"/>
</dbReference>
<dbReference type="InterPro" id="IPR045865">
    <property type="entry name" value="ACT-like_dom_sf"/>
</dbReference>
<evidence type="ECO:0000256" key="7">
    <source>
        <dbReference type="ARBA" id="ARBA00023299"/>
    </source>
</evidence>
<dbReference type="InterPro" id="IPR006140">
    <property type="entry name" value="D-isomer_DH_NAD-bd"/>
</dbReference>
<dbReference type="PANTHER" id="PTHR42789:SF1">
    <property type="entry name" value="D-ISOMER SPECIFIC 2-HYDROXYACID DEHYDROGENASE FAMILY PROTEIN (AFU_ORTHOLOGUE AFUA_6G10090)"/>
    <property type="match status" value="1"/>
</dbReference>
<evidence type="ECO:0000313" key="12">
    <source>
        <dbReference type="EMBL" id="MBN1572936.1"/>
    </source>
</evidence>
<reference evidence="12" key="2">
    <citation type="submission" date="2021-01" db="EMBL/GenBank/DDBJ databases">
        <authorList>
            <person name="Hahn C.R."/>
            <person name="Youssef N.H."/>
            <person name="Elshahed M."/>
        </authorList>
    </citation>
    <scope>NUCLEOTIDE SEQUENCE</scope>
    <source>
        <strain evidence="12">Zod_Metabat.24</strain>
    </source>
</reference>
<sequence>MKVLVADNMSEKGIDIFRGAKGITVDVNTGLKPEELIKIIGEYDGVAIRSATKITADIIAAAKKLKVVGRAGIGVDNVDIAEASKKGIVVMNTPGGNTITTAEHSIAMMLSLSRNIPQATASMREGKWEKKKFIGKEVFNKTLGIIGLGNIGRIVASRGIGLKMRVIASDPFISQEAVDKLGVELVSNDEIFKQSDFITVHTPKTEETTSLLCRKAFKKMKKGVFIINCARGGIVNEEDLLWAIEEGIVAGAALDVYVKEPPEPSPLLNNEKVILTPHLGASTEEAQVNVAVLVAEQIVDYLLKGVVRNAINMPSVSPEDLTVLKPYIELSEVMGSFISQLGLPGLKEIEIEYRGEISTMDVRPLKVAVLKGIFDPILEEGANYVNAPIIADERGIKVVESKSEKVEGFTSLLGLKAKTNEGDITISGTIFGSDNPRIVKLDSFDLEAVPDGNMLVIKNLDKPGVVGGVGGVLGEAGINIARMHLGRDKEGGNALIIISVDQDVPPDVMKTLTDLPNMVTIKQVKL</sequence>
<dbReference type="InterPro" id="IPR006236">
    <property type="entry name" value="PGDH"/>
</dbReference>
<comment type="catalytic activity">
    <reaction evidence="8">
        <text>(R)-2-hydroxyglutarate + NAD(+) = 2-oxoglutarate + NADH + H(+)</text>
        <dbReference type="Rhea" id="RHEA:49612"/>
        <dbReference type="ChEBI" id="CHEBI:15378"/>
        <dbReference type="ChEBI" id="CHEBI:15801"/>
        <dbReference type="ChEBI" id="CHEBI:16810"/>
        <dbReference type="ChEBI" id="CHEBI:57540"/>
        <dbReference type="ChEBI" id="CHEBI:57945"/>
        <dbReference type="EC" id="1.1.1.399"/>
    </reaction>
</comment>
<dbReference type="GO" id="GO:0004617">
    <property type="term" value="F:phosphoglycerate dehydrogenase activity"/>
    <property type="evidence" value="ECO:0007669"/>
    <property type="project" value="UniProtKB-UniRule"/>
</dbReference>
<dbReference type="AlphaFoldDB" id="A0A9D8KFP3"/>
<keyword evidence="7 10" id="KW-0718">Serine biosynthesis</keyword>
<dbReference type="FunFam" id="3.30.1330.90:FF:000003">
    <property type="entry name" value="D-3-phosphoglycerate dehydrogenase"/>
    <property type="match status" value="1"/>
</dbReference>
<evidence type="ECO:0000256" key="9">
    <source>
        <dbReference type="ARBA" id="ARBA00048731"/>
    </source>
</evidence>
<dbReference type="InterPro" id="IPR006139">
    <property type="entry name" value="D-isomer_2_OHA_DH_cat_dom"/>
</dbReference>
<feature type="domain" description="ACT" evidence="11">
    <location>
        <begin position="454"/>
        <end position="526"/>
    </location>
</feature>
<comment type="function">
    <text evidence="1">Catalyzes the reversible oxidation of 3-phospho-D-glycerate to 3-phosphonooxypyruvate, the first step of the phosphorylated L-serine biosynthesis pathway. Also catalyzes the reversible oxidation of 2-hydroxyglutarate to 2-oxoglutarate.</text>
</comment>
<dbReference type="InterPro" id="IPR029009">
    <property type="entry name" value="ASB_dom_sf"/>
</dbReference>
<dbReference type="NCBIfam" id="TIGR01327">
    <property type="entry name" value="PGDH"/>
    <property type="match status" value="1"/>
</dbReference>
<keyword evidence="6 10" id="KW-0520">NAD</keyword>
<proteinExistence type="inferred from homology"/>
<dbReference type="Pfam" id="PF02826">
    <property type="entry name" value="2-Hacid_dh_C"/>
    <property type="match status" value="1"/>
</dbReference>
<dbReference type="SUPFAM" id="SSF143548">
    <property type="entry name" value="Serine metabolism enzymes domain"/>
    <property type="match status" value="1"/>
</dbReference>
<comment type="similarity">
    <text evidence="3 10">Belongs to the D-isomer specific 2-hydroxyacid dehydrogenase family.</text>
</comment>
<dbReference type="InterPro" id="IPR029753">
    <property type="entry name" value="D-isomer_DH_CS"/>
</dbReference>
<evidence type="ECO:0000313" key="13">
    <source>
        <dbReference type="Proteomes" id="UP000809273"/>
    </source>
</evidence>
<evidence type="ECO:0000256" key="1">
    <source>
        <dbReference type="ARBA" id="ARBA00003800"/>
    </source>
</evidence>
<protein>
    <recommendedName>
        <fullName evidence="4 10">D-3-phosphoglycerate dehydrogenase</fullName>
        <ecNumber evidence="10">1.1.1.95</ecNumber>
    </recommendedName>
</protein>
<dbReference type="PANTHER" id="PTHR42789">
    <property type="entry name" value="D-ISOMER SPECIFIC 2-HYDROXYACID DEHYDROGENASE FAMILY PROTEIN (AFU_ORTHOLOGUE AFUA_6G10090)"/>
    <property type="match status" value="1"/>
</dbReference>
<dbReference type="EC" id="1.1.1.95" evidence="10"/>
<dbReference type="GO" id="GO:0006564">
    <property type="term" value="P:L-serine biosynthetic process"/>
    <property type="evidence" value="ECO:0007669"/>
    <property type="project" value="UniProtKB-UniRule"/>
</dbReference>
<evidence type="ECO:0000256" key="8">
    <source>
        <dbReference type="ARBA" id="ARBA00048126"/>
    </source>
</evidence>
<dbReference type="InterPro" id="IPR045626">
    <property type="entry name" value="PGDH_ASB_dom"/>
</dbReference>
<evidence type="ECO:0000256" key="4">
    <source>
        <dbReference type="ARBA" id="ARBA00021582"/>
    </source>
</evidence>
<comment type="caution">
    <text evidence="12">The sequence shown here is derived from an EMBL/GenBank/DDBJ whole genome shotgun (WGS) entry which is preliminary data.</text>
</comment>
<dbReference type="Gene3D" id="3.30.1330.90">
    <property type="entry name" value="D-3-phosphoglycerate dehydrogenase, domain 3"/>
    <property type="match status" value="1"/>
</dbReference>
<comment type="pathway">
    <text evidence="2 10">Amino-acid biosynthesis; L-serine biosynthesis; L-serine from 3-phospho-D-glycerate: step 1/3.</text>
</comment>
<dbReference type="Pfam" id="PF01842">
    <property type="entry name" value="ACT"/>
    <property type="match status" value="1"/>
</dbReference>
<dbReference type="Proteomes" id="UP000809273">
    <property type="component" value="Unassembled WGS sequence"/>
</dbReference>
<evidence type="ECO:0000256" key="5">
    <source>
        <dbReference type="ARBA" id="ARBA00023002"/>
    </source>
</evidence>
<dbReference type="InterPro" id="IPR002912">
    <property type="entry name" value="ACT_dom"/>
</dbReference>
<dbReference type="CDD" id="cd12173">
    <property type="entry name" value="PGDH_4"/>
    <property type="match status" value="1"/>
</dbReference>
<name>A0A9D8KFP3_9DELT</name>
<keyword evidence="10" id="KW-0028">Amino-acid biosynthesis</keyword>
<dbReference type="Gene3D" id="3.30.70.260">
    <property type="match status" value="1"/>
</dbReference>
<dbReference type="PROSITE" id="PS00671">
    <property type="entry name" value="D_2_HYDROXYACID_DH_3"/>
    <property type="match status" value="1"/>
</dbReference>
<dbReference type="PROSITE" id="PS51671">
    <property type="entry name" value="ACT"/>
    <property type="match status" value="1"/>
</dbReference>
<evidence type="ECO:0000256" key="2">
    <source>
        <dbReference type="ARBA" id="ARBA00005216"/>
    </source>
</evidence>
<dbReference type="GO" id="GO:0051287">
    <property type="term" value="F:NAD binding"/>
    <property type="evidence" value="ECO:0007669"/>
    <property type="project" value="UniProtKB-UniRule"/>
</dbReference>
<evidence type="ECO:0000256" key="6">
    <source>
        <dbReference type="ARBA" id="ARBA00023027"/>
    </source>
</evidence>
<dbReference type="SUPFAM" id="SSF55021">
    <property type="entry name" value="ACT-like"/>
    <property type="match status" value="1"/>
</dbReference>
<dbReference type="EMBL" id="JAFGIX010000032">
    <property type="protein sequence ID" value="MBN1572936.1"/>
    <property type="molecule type" value="Genomic_DNA"/>
</dbReference>
<organism evidence="12 13">
    <name type="scientific">Candidatus Zymogenus saltonus</name>
    <dbReference type="NCBI Taxonomy" id="2844893"/>
    <lineage>
        <taxon>Bacteria</taxon>
        <taxon>Deltaproteobacteria</taxon>
        <taxon>Candidatus Zymogenia</taxon>
        <taxon>Candidatus Zymogeniales</taxon>
        <taxon>Candidatus Zymogenaceae</taxon>
        <taxon>Candidatus Zymogenus</taxon>
    </lineage>
</organism>
<comment type="catalytic activity">
    <reaction evidence="9 10">
        <text>(2R)-3-phosphoglycerate + NAD(+) = 3-phosphooxypyruvate + NADH + H(+)</text>
        <dbReference type="Rhea" id="RHEA:12641"/>
        <dbReference type="ChEBI" id="CHEBI:15378"/>
        <dbReference type="ChEBI" id="CHEBI:18110"/>
        <dbReference type="ChEBI" id="CHEBI:57540"/>
        <dbReference type="ChEBI" id="CHEBI:57945"/>
        <dbReference type="ChEBI" id="CHEBI:58272"/>
        <dbReference type="EC" id="1.1.1.95"/>
    </reaction>
</comment>
<evidence type="ECO:0000259" key="11">
    <source>
        <dbReference type="PROSITE" id="PS51671"/>
    </source>
</evidence>
<evidence type="ECO:0000256" key="10">
    <source>
        <dbReference type="RuleBase" id="RU363003"/>
    </source>
</evidence>
<gene>
    <name evidence="12" type="ORF">JW984_07055</name>
</gene>
<evidence type="ECO:0000256" key="3">
    <source>
        <dbReference type="ARBA" id="ARBA00005854"/>
    </source>
</evidence>
<accession>A0A9D8KFP3</accession>
<dbReference type="Gene3D" id="3.40.50.720">
    <property type="entry name" value="NAD(P)-binding Rossmann-like Domain"/>
    <property type="match status" value="2"/>
</dbReference>